<feature type="transmembrane region" description="Helical" evidence="1">
    <location>
        <begin position="101"/>
        <end position="124"/>
    </location>
</feature>
<dbReference type="InterPro" id="IPR025194">
    <property type="entry name" value="RodZ-like_C"/>
</dbReference>
<evidence type="ECO:0000256" key="1">
    <source>
        <dbReference type="SAM" id="Phobius"/>
    </source>
</evidence>
<accession>A0A6J6NS55</accession>
<dbReference type="EMBL" id="CAEZXG010000078">
    <property type="protein sequence ID" value="CAB4687133.1"/>
    <property type="molecule type" value="Genomic_DNA"/>
</dbReference>
<dbReference type="AlphaFoldDB" id="A0A6J6NS55"/>
<dbReference type="EMBL" id="CAFABF010000042">
    <property type="protein sequence ID" value="CAB4829473.1"/>
    <property type="molecule type" value="Genomic_DNA"/>
</dbReference>
<dbReference type="PANTHER" id="PTHR34475:SF1">
    <property type="entry name" value="CYTOSKELETON PROTEIN RODZ"/>
    <property type="match status" value="1"/>
</dbReference>
<keyword evidence="1" id="KW-1133">Transmembrane helix</keyword>
<name>A0A6J6NS55_9ZZZZ</name>
<dbReference type="InterPro" id="IPR010982">
    <property type="entry name" value="Lambda_DNA-bd_dom_sf"/>
</dbReference>
<organism evidence="3">
    <name type="scientific">freshwater metagenome</name>
    <dbReference type="NCBI Taxonomy" id="449393"/>
    <lineage>
        <taxon>unclassified sequences</taxon>
        <taxon>metagenomes</taxon>
        <taxon>ecological metagenomes</taxon>
    </lineage>
</organism>
<evidence type="ECO:0000313" key="3">
    <source>
        <dbReference type="EMBL" id="CAB4687133.1"/>
    </source>
</evidence>
<sequence>MSIGTSIAKARALAGLSIDELSAITKLRGTLLREMEADVFTHCGGRMYARGHVRNIAVALKVDDKEFLRIFDEEQGVEKRTMRDLLVENSVMRQPEEVRKVSWKALVIISLISLALIGLIQIIVSNVSGSTSSEVAIEAPTTATPTPTTSAAEQNIYSTGKGVEVIVATTRAKSWLFVSDSQGRTLFSGQLPQGVSKVFTSESQLDLKVGNAGGVDLQVNGKKIKAIGVDSQVVSVSYGVDS</sequence>
<dbReference type="Gene3D" id="1.10.260.40">
    <property type="entry name" value="lambda repressor-like DNA-binding domains"/>
    <property type="match status" value="1"/>
</dbReference>
<dbReference type="Pfam" id="PF13464">
    <property type="entry name" value="RodZ_C"/>
    <property type="match status" value="1"/>
</dbReference>
<dbReference type="Pfam" id="PF13413">
    <property type="entry name" value="HTH_25"/>
    <property type="match status" value="1"/>
</dbReference>
<protein>
    <submittedName>
        <fullName evidence="3">Unannotated protein</fullName>
    </submittedName>
</protein>
<dbReference type="GO" id="GO:0003677">
    <property type="term" value="F:DNA binding"/>
    <property type="evidence" value="ECO:0007669"/>
    <property type="project" value="InterPro"/>
</dbReference>
<gene>
    <name evidence="3" type="ORF">UFOPK2359_01027</name>
    <name evidence="4" type="ORF">UFOPK3167_00868</name>
</gene>
<evidence type="ECO:0000259" key="2">
    <source>
        <dbReference type="Pfam" id="PF13464"/>
    </source>
</evidence>
<evidence type="ECO:0000313" key="4">
    <source>
        <dbReference type="EMBL" id="CAB4829473.1"/>
    </source>
</evidence>
<reference evidence="3" key="1">
    <citation type="submission" date="2020-05" db="EMBL/GenBank/DDBJ databases">
        <authorList>
            <person name="Chiriac C."/>
            <person name="Salcher M."/>
            <person name="Ghai R."/>
            <person name="Kavagutti S V."/>
        </authorList>
    </citation>
    <scope>NUCLEOTIDE SEQUENCE</scope>
</reference>
<dbReference type="InterPro" id="IPR050400">
    <property type="entry name" value="Bact_Cytoskel_RodZ"/>
</dbReference>
<keyword evidence="1" id="KW-0812">Transmembrane</keyword>
<feature type="domain" description="Cytoskeleton protein RodZ-like C-terminal" evidence="2">
    <location>
        <begin position="169"/>
        <end position="233"/>
    </location>
</feature>
<dbReference type="PANTHER" id="PTHR34475">
    <property type="match status" value="1"/>
</dbReference>
<proteinExistence type="predicted"/>
<keyword evidence="1" id="KW-0472">Membrane</keyword>